<feature type="domain" description="KIB1-4 beta-propeller" evidence="1">
    <location>
        <begin position="168"/>
        <end position="286"/>
    </location>
</feature>
<feature type="non-terminal residue" evidence="2">
    <location>
        <position position="1"/>
    </location>
</feature>
<evidence type="ECO:0000259" key="1">
    <source>
        <dbReference type="Pfam" id="PF03478"/>
    </source>
</evidence>
<proteinExistence type="predicted"/>
<dbReference type="AlphaFoldDB" id="A0AAD4XUA6"/>
<sequence>MLCLDKSGYLNYLVVSINVSELGISKGYLYYTLPEDQSLYMFDVEDKCTMTSLPCSKLPTSWFSSQWIMMPQPTVSEDDNENRRKKQKMENLDEPRPWMVINDDIVASIASHLHPVDFLHFRAVCKATKLPIVKQISGAMRSTYLTPWLLYSTENATRNNFVDPMHNNEKYLMNLPELLAGAVVRCQKGGWLLISKGRFTLFFYNPFTKETIQLPALQSGCCFADDRWIFLFFENSDLEKFMPTFNEPVFHKGFFYCVDFNGTLGVFNEASWKVLNNPHGYSNAAYVSFLVE</sequence>
<gene>
    <name evidence="2" type="ORF">MKW98_008585</name>
</gene>
<dbReference type="InterPro" id="IPR005174">
    <property type="entry name" value="KIB1-4_b-propeller"/>
</dbReference>
<dbReference type="PANTHER" id="PTHR33127">
    <property type="entry name" value="TRANSMEMBRANE PROTEIN"/>
    <property type="match status" value="1"/>
</dbReference>
<organism evidence="2 3">
    <name type="scientific">Papaver atlanticum</name>
    <dbReference type="NCBI Taxonomy" id="357466"/>
    <lineage>
        <taxon>Eukaryota</taxon>
        <taxon>Viridiplantae</taxon>
        <taxon>Streptophyta</taxon>
        <taxon>Embryophyta</taxon>
        <taxon>Tracheophyta</taxon>
        <taxon>Spermatophyta</taxon>
        <taxon>Magnoliopsida</taxon>
        <taxon>Ranunculales</taxon>
        <taxon>Papaveraceae</taxon>
        <taxon>Papaveroideae</taxon>
        <taxon>Papaver</taxon>
    </lineage>
</organism>
<dbReference type="InterPro" id="IPR036047">
    <property type="entry name" value="F-box-like_dom_sf"/>
</dbReference>
<accession>A0AAD4XUA6</accession>
<protein>
    <recommendedName>
        <fullName evidence="1">KIB1-4 beta-propeller domain-containing protein</fullName>
    </recommendedName>
</protein>
<evidence type="ECO:0000313" key="3">
    <source>
        <dbReference type="Proteomes" id="UP001202328"/>
    </source>
</evidence>
<evidence type="ECO:0000313" key="2">
    <source>
        <dbReference type="EMBL" id="KAI3950140.1"/>
    </source>
</evidence>
<dbReference type="SUPFAM" id="SSF81383">
    <property type="entry name" value="F-box domain"/>
    <property type="match status" value="1"/>
</dbReference>
<name>A0AAD4XUA6_9MAGN</name>
<keyword evidence="3" id="KW-1185">Reference proteome</keyword>
<reference evidence="2" key="1">
    <citation type="submission" date="2022-04" db="EMBL/GenBank/DDBJ databases">
        <title>A functionally conserved STORR gene fusion in Papaver species that diverged 16.8 million years ago.</title>
        <authorList>
            <person name="Catania T."/>
        </authorList>
    </citation>
    <scope>NUCLEOTIDE SEQUENCE</scope>
    <source>
        <strain evidence="2">S-188037</strain>
    </source>
</reference>
<dbReference type="Proteomes" id="UP001202328">
    <property type="component" value="Unassembled WGS sequence"/>
</dbReference>
<dbReference type="EMBL" id="JAJJMB010002922">
    <property type="protein sequence ID" value="KAI3950140.1"/>
    <property type="molecule type" value="Genomic_DNA"/>
</dbReference>
<dbReference type="PANTHER" id="PTHR33127:SF5">
    <property type="entry name" value="TRANSMEMBRANE PROTEIN"/>
    <property type="match status" value="1"/>
</dbReference>
<comment type="caution">
    <text evidence="2">The sequence shown here is derived from an EMBL/GenBank/DDBJ whole genome shotgun (WGS) entry which is preliminary data.</text>
</comment>
<dbReference type="Pfam" id="PF03478">
    <property type="entry name" value="Beta-prop_KIB1-4"/>
    <property type="match status" value="1"/>
</dbReference>